<dbReference type="PANTHER" id="PTHR46797">
    <property type="entry name" value="HTH-TYPE TRANSCRIPTIONAL REGULATOR"/>
    <property type="match status" value="1"/>
</dbReference>
<dbReference type="PROSITE" id="PS50943">
    <property type="entry name" value="HTH_CROC1"/>
    <property type="match status" value="1"/>
</dbReference>
<organism evidence="3 4">
    <name type="scientific">Lysinimonas soli</name>
    <dbReference type="NCBI Taxonomy" id="1074233"/>
    <lineage>
        <taxon>Bacteria</taxon>
        <taxon>Bacillati</taxon>
        <taxon>Actinomycetota</taxon>
        <taxon>Actinomycetes</taxon>
        <taxon>Micrococcales</taxon>
        <taxon>Microbacteriaceae</taxon>
        <taxon>Lysinimonas</taxon>
    </lineage>
</organism>
<dbReference type="InterPro" id="IPR050807">
    <property type="entry name" value="TransReg_Diox_bact_type"/>
</dbReference>
<dbReference type="RefSeq" id="WP_386740873.1">
    <property type="nucleotide sequence ID" value="NZ_JBHSMG010000003.1"/>
</dbReference>
<dbReference type="SUPFAM" id="SSF47413">
    <property type="entry name" value="lambda repressor-like DNA-binding domains"/>
    <property type="match status" value="1"/>
</dbReference>
<dbReference type="InterPro" id="IPR013096">
    <property type="entry name" value="Cupin_2"/>
</dbReference>
<proteinExistence type="predicted"/>
<feature type="domain" description="HTH cro/C1-type" evidence="2">
    <location>
        <begin position="17"/>
        <end position="71"/>
    </location>
</feature>
<evidence type="ECO:0000313" key="3">
    <source>
        <dbReference type="EMBL" id="MFC5503161.1"/>
    </source>
</evidence>
<dbReference type="CDD" id="cd02209">
    <property type="entry name" value="cupin_XRE_C"/>
    <property type="match status" value="1"/>
</dbReference>
<dbReference type="Pfam" id="PF01381">
    <property type="entry name" value="HTH_3"/>
    <property type="match status" value="1"/>
</dbReference>
<dbReference type="Gene3D" id="1.10.260.40">
    <property type="entry name" value="lambda repressor-like DNA-binding domains"/>
    <property type="match status" value="1"/>
</dbReference>
<dbReference type="InterPro" id="IPR014710">
    <property type="entry name" value="RmlC-like_jellyroll"/>
</dbReference>
<evidence type="ECO:0000256" key="1">
    <source>
        <dbReference type="ARBA" id="ARBA00023125"/>
    </source>
</evidence>
<dbReference type="InterPro" id="IPR010982">
    <property type="entry name" value="Lambda_DNA-bd_dom_sf"/>
</dbReference>
<dbReference type="Gene3D" id="2.60.120.10">
    <property type="entry name" value="Jelly Rolls"/>
    <property type="match status" value="1"/>
</dbReference>
<evidence type="ECO:0000313" key="4">
    <source>
        <dbReference type="Proteomes" id="UP001596039"/>
    </source>
</evidence>
<comment type="caution">
    <text evidence="3">The sequence shown here is derived from an EMBL/GenBank/DDBJ whole genome shotgun (WGS) entry which is preliminary data.</text>
</comment>
<evidence type="ECO:0000259" key="2">
    <source>
        <dbReference type="PROSITE" id="PS50943"/>
    </source>
</evidence>
<gene>
    <name evidence="3" type="ORF">ACFPJ4_13005</name>
</gene>
<dbReference type="SMART" id="SM00530">
    <property type="entry name" value="HTH_XRE"/>
    <property type="match status" value="1"/>
</dbReference>
<keyword evidence="4" id="KW-1185">Reference proteome</keyword>
<dbReference type="PANTHER" id="PTHR46797:SF2">
    <property type="entry name" value="TRANSCRIPTIONAL REGULATOR"/>
    <property type="match status" value="1"/>
</dbReference>
<name>A0ABW0NRI0_9MICO</name>
<protein>
    <submittedName>
        <fullName evidence="3">Helix-turn-helix domain-containing protein</fullName>
    </submittedName>
</protein>
<sequence length="204" mass="21527">MGDDQEDAIAVEIGARLLQARRERGLSVRGLAAEVGVSGALISQIETGRTQPSVSTLYALVEHLGVSLDWLVGLDDVDRRATPPAALEADQPVTPAGEHPVLRIANGVSWEVAISRVHGSVDAVLVSYEPGASSSETDDGTVHTGHEHAVLIDGELTLVLDGVRHAVRAGDSLSFDSSRPHRYINEGTVPARGVWLSSGEDYPG</sequence>
<dbReference type="Proteomes" id="UP001596039">
    <property type="component" value="Unassembled WGS sequence"/>
</dbReference>
<dbReference type="Pfam" id="PF07883">
    <property type="entry name" value="Cupin_2"/>
    <property type="match status" value="1"/>
</dbReference>
<dbReference type="SUPFAM" id="SSF51182">
    <property type="entry name" value="RmlC-like cupins"/>
    <property type="match status" value="1"/>
</dbReference>
<dbReference type="InterPro" id="IPR011051">
    <property type="entry name" value="RmlC_Cupin_sf"/>
</dbReference>
<dbReference type="CDD" id="cd00093">
    <property type="entry name" value="HTH_XRE"/>
    <property type="match status" value="1"/>
</dbReference>
<reference evidence="4" key="1">
    <citation type="journal article" date="2019" name="Int. J. Syst. Evol. Microbiol.">
        <title>The Global Catalogue of Microorganisms (GCM) 10K type strain sequencing project: providing services to taxonomists for standard genome sequencing and annotation.</title>
        <authorList>
            <consortium name="The Broad Institute Genomics Platform"/>
            <consortium name="The Broad Institute Genome Sequencing Center for Infectious Disease"/>
            <person name="Wu L."/>
            <person name="Ma J."/>
        </authorList>
    </citation>
    <scope>NUCLEOTIDE SEQUENCE [LARGE SCALE GENOMIC DNA]</scope>
    <source>
        <strain evidence="4">CGMCC 4.6997</strain>
    </source>
</reference>
<dbReference type="EMBL" id="JBHSMG010000003">
    <property type="protein sequence ID" value="MFC5503161.1"/>
    <property type="molecule type" value="Genomic_DNA"/>
</dbReference>
<keyword evidence="1" id="KW-0238">DNA-binding</keyword>
<accession>A0ABW0NRI0</accession>
<dbReference type="InterPro" id="IPR001387">
    <property type="entry name" value="Cro/C1-type_HTH"/>
</dbReference>